<dbReference type="SUPFAM" id="SSF53335">
    <property type="entry name" value="S-adenosyl-L-methionine-dependent methyltransferases"/>
    <property type="match status" value="1"/>
</dbReference>
<evidence type="ECO:0000313" key="1">
    <source>
        <dbReference type="EMBL" id="MCW0953207.1"/>
    </source>
</evidence>
<dbReference type="GO" id="GO:0008168">
    <property type="term" value="F:methyltransferase activity"/>
    <property type="evidence" value="ECO:0007669"/>
    <property type="project" value="UniProtKB-KW"/>
</dbReference>
<proteinExistence type="predicted"/>
<gene>
    <name evidence="1" type="ORF">OIT44_03850</name>
</gene>
<dbReference type="Proteomes" id="UP001526225">
    <property type="component" value="Unassembled WGS sequence"/>
</dbReference>
<accession>A0ABT3E4R1</accession>
<evidence type="ECO:0000313" key="2">
    <source>
        <dbReference type="Proteomes" id="UP001526225"/>
    </source>
</evidence>
<reference evidence="1 2" key="1">
    <citation type="submission" date="2022-10" db="EMBL/GenBank/DDBJ databases">
        <title>Weissella fermenti sp. nov., isolated from fermented cabbage.</title>
        <authorList>
            <person name="Lee J.K."/>
            <person name="Baek J.H."/>
            <person name="Choi D.G."/>
            <person name="Kim J.M."/>
            <person name="Jeon C.O."/>
        </authorList>
    </citation>
    <scope>NUCLEOTIDE SEQUENCE [LARGE SCALE GENOMIC DNA]</scope>
    <source>
        <strain evidence="1 2">KACC 18534</strain>
    </source>
</reference>
<keyword evidence="1" id="KW-0489">Methyltransferase</keyword>
<keyword evidence="1" id="KW-0808">Transferase</keyword>
<organism evidence="1 2">
    <name type="scientific">Weissella ceti</name>
    <dbReference type="NCBI Taxonomy" id="759620"/>
    <lineage>
        <taxon>Bacteria</taxon>
        <taxon>Bacillati</taxon>
        <taxon>Bacillota</taxon>
        <taxon>Bacilli</taxon>
        <taxon>Lactobacillales</taxon>
        <taxon>Lactobacillaceae</taxon>
        <taxon>Weissella</taxon>
    </lineage>
</organism>
<dbReference type="InterPro" id="IPR029063">
    <property type="entry name" value="SAM-dependent_MTases_sf"/>
</dbReference>
<dbReference type="GO" id="GO:0032259">
    <property type="term" value="P:methylation"/>
    <property type="evidence" value="ECO:0007669"/>
    <property type="project" value="UniProtKB-KW"/>
</dbReference>
<name>A0ABT3E4R1_9LACO</name>
<dbReference type="Gene3D" id="3.40.50.150">
    <property type="entry name" value="Vaccinia Virus protein VP39"/>
    <property type="match status" value="1"/>
</dbReference>
<protein>
    <submittedName>
        <fullName evidence="1">SAM-dependent methyltransferase</fullName>
    </submittedName>
</protein>
<dbReference type="RefSeq" id="WP_213409628.1">
    <property type="nucleotide sequence ID" value="NZ_CP074441.1"/>
</dbReference>
<dbReference type="EMBL" id="JAOZFE010000003">
    <property type="protein sequence ID" value="MCW0953207.1"/>
    <property type="molecule type" value="Genomic_DNA"/>
</dbReference>
<sequence length="165" mass="19157">MKPVLDMTAGGRMMWPSKKNELAVFVDKRFEAIKFVDRGYIREHEVFPDIQADWSDINGLPFMSGSFHQVIFDPPHLLRAGPNSWLRKKYGVLDKVTWKRDLERGFEEAARLLADNGTLIFKWNSDQIKLSEVLNLVPDELVATIQNRVKKTYICVFIKQSMVKE</sequence>
<keyword evidence="2" id="KW-1185">Reference proteome</keyword>
<comment type="caution">
    <text evidence="1">The sequence shown here is derived from an EMBL/GenBank/DDBJ whole genome shotgun (WGS) entry which is preliminary data.</text>
</comment>